<dbReference type="EMBL" id="BAAAPB010000001">
    <property type="protein sequence ID" value="GAA1945680.1"/>
    <property type="molecule type" value="Genomic_DNA"/>
</dbReference>
<keyword evidence="3" id="KW-1185">Reference proteome</keyword>
<proteinExistence type="predicted"/>
<feature type="transmembrane region" description="Helical" evidence="1">
    <location>
        <begin position="103"/>
        <end position="122"/>
    </location>
</feature>
<reference evidence="3" key="1">
    <citation type="journal article" date="2019" name="Int. J. Syst. Evol. Microbiol.">
        <title>The Global Catalogue of Microorganisms (GCM) 10K type strain sequencing project: providing services to taxonomists for standard genome sequencing and annotation.</title>
        <authorList>
            <consortium name="The Broad Institute Genomics Platform"/>
            <consortium name="The Broad Institute Genome Sequencing Center for Infectious Disease"/>
            <person name="Wu L."/>
            <person name="Ma J."/>
        </authorList>
    </citation>
    <scope>NUCLEOTIDE SEQUENCE [LARGE SCALE GENOMIC DNA]</scope>
    <source>
        <strain evidence="3">JCM 15309</strain>
    </source>
</reference>
<feature type="transmembrane region" description="Helical" evidence="1">
    <location>
        <begin position="69"/>
        <end position="91"/>
    </location>
</feature>
<keyword evidence="1" id="KW-1133">Transmembrane helix</keyword>
<feature type="transmembrane region" description="Helical" evidence="1">
    <location>
        <begin position="26"/>
        <end position="49"/>
    </location>
</feature>
<feature type="transmembrane region" description="Helical" evidence="1">
    <location>
        <begin position="183"/>
        <end position="200"/>
    </location>
</feature>
<organism evidence="2 3">
    <name type="scientific">Nocardioides panacihumi</name>
    <dbReference type="NCBI Taxonomy" id="400774"/>
    <lineage>
        <taxon>Bacteria</taxon>
        <taxon>Bacillati</taxon>
        <taxon>Actinomycetota</taxon>
        <taxon>Actinomycetes</taxon>
        <taxon>Propionibacteriales</taxon>
        <taxon>Nocardioidaceae</taxon>
        <taxon>Nocardioides</taxon>
    </lineage>
</organism>
<accession>A0ABP5BIN4</accession>
<feature type="transmembrane region" description="Helical" evidence="1">
    <location>
        <begin position="148"/>
        <end position="171"/>
    </location>
</feature>
<protein>
    <recommendedName>
        <fullName evidence="4">DUF4386 domain-containing protein</fullName>
    </recommendedName>
</protein>
<evidence type="ECO:0000313" key="3">
    <source>
        <dbReference type="Proteomes" id="UP001500571"/>
    </source>
</evidence>
<name>A0ABP5BIN4_9ACTN</name>
<evidence type="ECO:0000256" key="1">
    <source>
        <dbReference type="SAM" id="Phobius"/>
    </source>
</evidence>
<sequence>MSTTLSNQPALSSPRTYDASRLSTRFGLAFAICQLGVMVCMSIFVLPHGGSPHDSALVRGNSVHDADTYYRVGNYVFMISGILLLGFLGAVGTRLRRVDPSGALAGVAVAAGTLVALVWPMAAMLHDVALDTAAAGTDPRILGAWDAVAPYSLAFSALPRLFLVGALVLGMRAVGATPWLTRAGVGILVLSAVGSATLLTGDMFPVLALSTLAFEVWVGAVAFAWLRDRTAPSASEVRR</sequence>
<evidence type="ECO:0000313" key="2">
    <source>
        <dbReference type="EMBL" id="GAA1945680.1"/>
    </source>
</evidence>
<keyword evidence="1" id="KW-0812">Transmembrane</keyword>
<keyword evidence="1" id="KW-0472">Membrane</keyword>
<feature type="transmembrane region" description="Helical" evidence="1">
    <location>
        <begin position="206"/>
        <end position="226"/>
    </location>
</feature>
<evidence type="ECO:0008006" key="4">
    <source>
        <dbReference type="Google" id="ProtNLM"/>
    </source>
</evidence>
<dbReference type="Proteomes" id="UP001500571">
    <property type="component" value="Unassembled WGS sequence"/>
</dbReference>
<gene>
    <name evidence="2" type="ORF">GCM10009798_00830</name>
</gene>
<comment type="caution">
    <text evidence="2">The sequence shown here is derived from an EMBL/GenBank/DDBJ whole genome shotgun (WGS) entry which is preliminary data.</text>
</comment>
<dbReference type="RefSeq" id="WP_344041253.1">
    <property type="nucleotide sequence ID" value="NZ_BAAAPB010000001.1"/>
</dbReference>